<proteinExistence type="predicted"/>
<sequence length="1159" mass="124612">MKTILRKMRWLTLGVWLFAGQHVAAQNGLWTLKAGPALGPELSGATIHIGTNYFVVSSGVIWLFDGITSTWHIKSPPGSGTIGFAFTIGNKVYVSRLESYDPQSPNDSRAFWEYDAALDSWTRKGGFKCSGVDGQVSFVWNGKGYVGTGRAGGTRTYSNDFWMYDPVANTWTEVASIPGVPRTHGVSFIIGDKAYVGAGAAADFTPPYPNQTPPSDSLLRSFYEYDLINNSWRSIKSLPAGMYRGTGFSIGNTGFVGLGDQYNTSGLKNATVYAYDPGANRWTEKNKAPVSLPWLVTLWTSNNKAYVRSGNGAYEFDPQFTPPVTWTGTVDNAWSNPANWSPQRVPTANDAVIIQPTAYPHYVALDQSTQVGSLTIQNGASLKVKNGATLTSPGGITNNGFLCGATGAVNGTITGTPRQDYLIPQALLSLDSDTTYENGMRSTLFFADKVNTGGRNEVDYEFWVNDERIQGNDSKVFFTNNIHDRDVVYSVLKVTGPDCVAERSAPSLPITVRATQYVNFSLQQEAYLGDAPIALGLDGALPGRAPVFGSDNPAIASVAGSTLTLHAEGQVQIWAFRPGNKFFAKTDTVRQTLTVLDAAHTLHWSGFDNVWENAANWTPHRLPTATDNLVFPGGNVTFVEASHTVKNAYLFNSASLKLRPGTTLTVTGAIYNEGFVCLDNSQVVGTLVHRGATQTITPVVTLQRVADEITLRGRETYFGISSDYSGRNIVDFDIKLNGVLIAGGDIHGASVMNAAPADVLSGAMYAHGVECVAEGPTAANTVLAGPLPPKFQPTLTFDPLADHNTSEGWFVLTGRLDTGLPVVYGSSNPVVATVSHDTVWLKAAGIAQISASYGGSDYFLPVAPVIQTLTVTSDASFAGVVKKFTAGKTKNGKAIDPLRADASKALGAPQENDTYNFVSLGFGGTITLELEQQLYDDGTYKPDFILVETSFGRADEKCYSDAGVFNYPESAVVQVSPDGTQWRSLPDSYCRTSFIDISSVIDAGFPYVKFIRVKDFTNKELFDNAADGFDLDGIIVGSAAVEEAFTRFTNGRAEQTANVWDASFFNRLPNEPEELGATSTLYPNPAQGGNIAIDYASPIDQTVRVALVSATGSPVRERGVAVTSGKNTIVENIDGLSKGVYLVRIVSSGALVVHRFVRL</sequence>
<dbReference type="Proteomes" id="UP000613030">
    <property type="component" value="Unassembled WGS sequence"/>
</dbReference>
<protein>
    <submittedName>
        <fullName evidence="4">T9SS type A sorting domain-containing protein</fullName>
    </submittedName>
</protein>
<evidence type="ECO:0000313" key="4">
    <source>
        <dbReference type="EMBL" id="MBL0743706.1"/>
    </source>
</evidence>
<dbReference type="NCBIfam" id="TIGR04183">
    <property type="entry name" value="Por_Secre_tail"/>
    <property type="match status" value="1"/>
</dbReference>
<dbReference type="PANTHER" id="PTHR45632:SF3">
    <property type="entry name" value="KELCH-LIKE PROTEIN 32"/>
    <property type="match status" value="1"/>
</dbReference>
<dbReference type="InterPro" id="IPR006652">
    <property type="entry name" value="Kelch_1"/>
</dbReference>
<dbReference type="InterPro" id="IPR026444">
    <property type="entry name" value="Secre_tail"/>
</dbReference>
<dbReference type="PANTHER" id="PTHR45632">
    <property type="entry name" value="LD33804P"/>
    <property type="match status" value="1"/>
</dbReference>
<dbReference type="Pfam" id="PF01344">
    <property type="entry name" value="Kelch_1"/>
    <property type="match status" value="1"/>
</dbReference>
<evidence type="ECO:0000259" key="3">
    <source>
        <dbReference type="Pfam" id="PF18962"/>
    </source>
</evidence>
<dbReference type="SUPFAM" id="SSF117281">
    <property type="entry name" value="Kelch motif"/>
    <property type="match status" value="1"/>
</dbReference>
<dbReference type="Pfam" id="PF18962">
    <property type="entry name" value="Por_Secre_tail"/>
    <property type="match status" value="1"/>
</dbReference>
<reference evidence="4 5" key="1">
    <citation type="submission" date="2021-01" db="EMBL/GenBank/DDBJ databases">
        <title>Chryseolinea sp. Jin1 Genome sequencing and assembly.</title>
        <authorList>
            <person name="Kim I."/>
        </authorList>
    </citation>
    <scope>NUCLEOTIDE SEQUENCE [LARGE SCALE GENOMIC DNA]</scope>
    <source>
        <strain evidence="4 5">Jin1</strain>
    </source>
</reference>
<keyword evidence="5" id="KW-1185">Reference proteome</keyword>
<name>A0ABS1KZG9_9BACT</name>
<dbReference type="EMBL" id="JAERRB010000008">
    <property type="protein sequence ID" value="MBL0743706.1"/>
    <property type="molecule type" value="Genomic_DNA"/>
</dbReference>
<organism evidence="4 5">
    <name type="scientific">Chryseolinea lacunae</name>
    <dbReference type="NCBI Taxonomy" id="2801331"/>
    <lineage>
        <taxon>Bacteria</taxon>
        <taxon>Pseudomonadati</taxon>
        <taxon>Bacteroidota</taxon>
        <taxon>Cytophagia</taxon>
        <taxon>Cytophagales</taxon>
        <taxon>Fulvivirgaceae</taxon>
        <taxon>Chryseolinea</taxon>
    </lineage>
</organism>
<keyword evidence="2" id="KW-0677">Repeat</keyword>
<evidence type="ECO:0000313" key="5">
    <source>
        <dbReference type="Proteomes" id="UP000613030"/>
    </source>
</evidence>
<comment type="caution">
    <text evidence="4">The sequence shown here is derived from an EMBL/GenBank/DDBJ whole genome shotgun (WGS) entry which is preliminary data.</text>
</comment>
<accession>A0ABS1KZG9</accession>
<gene>
    <name evidence="4" type="ORF">JI741_20920</name>
</gene>
<dbReference type="Gene3D" id="2.120.10.80">
    <property type="entry name" value="Kelch-type beta propeller"/>
    <property type="match status" value="1"/>
</dbReference>
<dbReference type="InterPro" id="IPR015915">
    <property type="entry name" value="Kelch-typ_b-propeller"/>
</dbReference>
<feature type="domain" description="Secretion system C-terminal sorting" evidence="3">
    <location>
        <begin position="1081"/>
        <end position="1155"/>
    </location>
</feature>
<evidence type="ECO:0000256" key="2">
    <source>
        <dbReference type="ARBA" id="ARBA00022737"/>
    </source>
</evidence>
<evidence type="ECO:0000256" key="1">
    <source>
        <dbReference type="ARBA" id="ARBA00022441"/>
    </source>
</evidence>
<dbReference type="RefSeq" id="WP_202013100.1">
    <property type="nucleotide sequence ID" value="NZ_JAERRB010000008.1"/>
</dbReference>
<keyword evidence="1" id="KW-0880">Kelch repeat</keyword>